<accession>A0A3B0PBT8</accession>
<evidence type="ECO:0000313" key="2">
    <source>
        <dbReference type="Proteomes" id="UP000259864"/>
    </source>
</evidence>
<dbReference type="Proteomes" id="UP000259864">
    <property type="component" value="Chromosome 1"/>
</dbReference>
<dbReference type="AlphaFoldDB" id="A0A3B0PBT8"/>
<name>A0A3B0PBT8_9BACT</name>
<organism evidence="1 2">
    <name type="scientific">Metamycoplasma alkalescens</name>
    <dbReference type="NCBI Taxonomy" id="45363"/>
    <lineage>
        <taxon>Bacteria</taxon>
        <taxon>Bacillati</taxon>
        <taxon>Mycoplasmatota</taxon>
        <taxon>Mycoplasmoidales</taxon>
        <taxon>Metamycoplasmataceae</taxon>
        <taxon>Metamycoplasma</taxon>
    </lineage>
</organism>
<sequence length="53" mass="6150">MEKFFGSNKTKHVKTNNAGADFITLRLKIKKNKLKNIFPSLENIIGTNKEKDW</sequence>
<reference evidence="2" key="1">
    <citation type="submission" date="2018-06" db="EMBL/GenBank/DDBJ databases">
        <authorList>
            <consortium name="Pathogen Informatics"/>
        </authorList>
    </citation>
    <scope>NUCLEOTIDE SEQUENCE [LARGE SCALE GENOMIC DNA]</scope>
    <source>
        <strain evidence="2">NCTC10135</strain>
    </source>
</reference>
<gene>
    <name evidence="1" type="ORF">NCTC10135_01349</name>
</gene>
<evidence type="ECO:0000313" key="1">
    <source>
        <dbReference type="EMBL" id="SYV90824.1"/>
    </source>
</evidence>
<feature type="non-terminal residue" evidence="1">
    <location>
        <position position="53"/>
    </location>
</feature>
<dbReference type="EMBL" id="LS991949">
    <property type="protein sequence ID" value="SYV90824.1"/>
    <property type="molecule type" value="Genomic_DNA"/>
</dbReference>
<protein>
    <submittedName>
        <fullName evidence="1">Uncharacterized protein</fullName>
    </submittedName>
</protein>
<dbReference type="KEGG" id="mala:NCTC10135_01349"/>
<proteinExistence type="predicted"/>